<accession>A0A378IDT5</accession>
<reference evidence="1 3" key="1">
    <citation type="submission" date="2015-11" db="EMBL/GenBank/DDBJ databases">
        <title>Genomic analysis of 38 Legionella species identifies large and diverse effector repertoires.</title>
        <authorList>
            <person name="Burstein D."/>
            <person name="Amaro F."/>
            <person name="Zusman T."/>
            <person name="Lifshitz Z."/>
            <person name="Cohen O."/>
            <person name="Gilbert J.A."/>
            <person name="Pupko T."/>
            <person name="Shuman H.A."/>
            <person name="Segal G."/>
        </authorList>
    </citation>
    <scope>NUCLEOTIDE SEQUENCE [LARGE SCALE GENOMIC DNA]</scope>
    <source>
        <strain evidence="1 3">CDC#1407-AL-14</strain>
    </source>
</reference>
<name>A0A378IDT5_9GAMM</name>
<reference evidence="2 4" key="2">
    <citation type="submission" date="2018-06" db="EMBL/GenBank/DDBJ databases">
        <authorList>
            <consortium name="Pathogen Informatics"/>
            <person name="Doyle S."/>
        </authorList>
    </citation>
    <scope>NUCLEOTIDE SEQUENCE [LARGE SCALE GENOMIC DNA]</scope>
    <source>
        <strain evidence="2 4">NCTC12437</strain>
    </source>
</reference>
<organism evidence="2 4">
    <name type="scientific">Legionella birminghamensis</name>
    <dbReference type="NCBI Taxonomy" id="28083"/>
    <lineage>
        <taxon>Bacteria</taxon>
        <taxon>Pseudomonadati</taxon>
        <taxon>Pseudomonadota</taxon>
        <taxon>Gammaproteobacteria</taxon>
        <taxon>Legionellales</taxon>
        <taxon>Legionellaceae</taxon>
        <taxon>Legionella</taxon>
    </lineage>
</organism>
<evidence type="ECO:0000313" key="2">
    <source>
        <dbReference type="EMBL" id="STX32902.1"/>
    </source>
</evidence>
<dbReference type="EMBL" id="LNXT01000052">
    <property type="protein sequence ID" value="KTC66753.1"/>
    <property type="molecule type" value="Genomic_DNA"/>
</dbReference>
<dbReference type="Proteomes" id="UP000255066">
    <property type="component" value="Unassembled WGS sequence"/>
</dbReference>
<dbReference type="Proteomes" id="UP000054735">
    <property type="component" value="Unassembled WGS sequence"/>
</dbReference>
<sequence>MDFIKKLFCFLGICVIISNGFSEPSAIPVVCDQEYALCTSARCIPLPGSSDDAICDCVVEKGKSVGFTSCDQRKPGEDKYKAASIVSTFSFEQFSTKRPINCSQGMPWTNCVDMPCTVDPQNKKRALCKCKIDNTQAFFTFGGDCDISTCATGFWSGSTPETAAILRKALMQATGLKSMTTPAVCGVQSSEKDSQ</sequence>
<dbReference type="STRING" id="28083.Lbir_3055"/>
<dbReference type="AlphaFoldDB" id="A0A378IDT5"/>
<evidence type="ECO:0000313" key="1">
    <source>
        <dbReference type="EMBL" id="KTC66753.1"/>
    </source>
</evidence>
<dbReference type="EMBL" id="UGNW01000001">
    <property type="protein sequence ID" value="STX32902.1"/>
    <property type="molecule type" value="Genomic_DNA"/>
</dbReference>
<keyword evidence="3" id="KW-1185">Reference proteome</keyword>
<evidence type="ECO:0000313" key="4">
    <source>
        <dbReference type="Proteomes" id="UP000255066"/>
    </source>
</evidence>
<gene>
    <name evidence="1" type="ORF">Lbir_3055</name>
    <name evidence="2" type="ORF">NCTC12437_02706</name>
</gene>
<proteinExistence type="predicted"/>
<dbReference type="RefSeq" id="WP_058525049.1">
    <property type="nucleotide sequence ID" value="NZ_CAAAHV010000028.1"/>
</dbReference>
<evidence type="ECO:0000313" key="3">
    <source>
        <dbReference type="Proteomes" id="UP000054735"/>
    </source>
</evidence>
<protein>
    <submittedName>
        <fullName evidence="2">Uncharacterized protein</fullName>
    </submittedName>
</protein>